<reference evidence="1" key="1">
    <citation type="submission" date="2020-05" db="EMBL/GenBank/DDBJ databases">
        <authorList>
            <person name="Chiriac C."/>
            <person name="Salcher M."/>
            <person name="Ghai R."/>
            <person name="Kavagutti S V."/>
        </authorList>
    </citation>
    <scope>NUCLEOTIDE SEQUENCE</scope>
</reference>
<protein>
    <submittedName>
        <fullName evidence="1">Unannotated protein</fullName>
    </submittedName>
</protein>
<evidence type="ECO:0000313" key="1">
    <source>
        <dbReference type="EMBL" id="CAB4743503.1"/>
    </source>
</evidence>
<proteinExistence type="predicted"/>
<gene>
    <name evidence="1" type="ORF">UFOPK2802_00702</name>
</gene>
<dbReference type="AlphaFoldDB" id="A0A6J6T9D4"/>
<sequence>MAVVADGEIETFASKRATAITSAKVTPLTSSETSFFLFINLDSVTTAPYLFY</sequence>
<organism evidence="1">
    <name type="scientific">freshwater metagenome</name>
    <dbReference type="NCBI Taxonomy" id="449393"/>
    <lineage>
        <taxon>unclassified sequences</taxon>
        <taxon>metagenomes</taxon>
        <taxon>ecological metagenomes</taxon>
    </lineage>
</organism>
<accession>A0A6J6T9D4</accession>
<dbReference type="EMBL" id="CAEZYX010000066">
    <property type="protein sequence ID" value="CAB4743503.1"/>
    <property type="molecule type" value="Genomic_DNA"/>
</dbReference>
<name>A0A6J6T9D4_9ZZZZ</name>